<evidence type="ECO:0000256" key="8">
    <source>
        <dbReference type="SAM" id="MobiDB-lite"/>
    </source>
</evidence>
<organism evidence="10 11">
    <name type="scientific">Hwanghaeella grinnelliae</name>
    <dbReference type="NCBI Taxonomy" id="2500179"/>
    <lineage>
        <taxon>Bacteria</taxon>
        <taxon>Pseudomonadati</taxon>
        <taxon>Pseudomonadota</taxon>
        <taxon>Alphaproteobacteria</taxon>
        <taxon>Rhodospirillales</taxon>
        <taxon>Rhodospirillaceae</taxon>
        <taxon>Hwanghaeella</taxon>
    </lineage>
</organism>
<keyword evidence="10" id="KW-0966">Cell projection</keyword>
<evidence type="ECO:0000256" key="1">
    <source>
        <dbReference type="ARBA" id="ARBA00009226"/>
    </source>
</evidence>
<dbReference type="AlphaFoldDB" id="A0A3S2Y0R9"/>
<dbReference type="GO" id="GO:0009425">
    <property type="term" value="C:bacterial-type flagellum basal body"/>
    <property type="evidence" value="ECO:0007669"/>
    <property type="project" value="UniProtKB-SubCell"/>
</dbReference>
<dbReference type="GO" id="GO:0006935">
    <property type="term" value="P:chemotaxis"/>
    <property type="evidence" value="ECO:0007669"/>
    <property type="project" value="UniProtKB-KW"/>
</dbReference>
<feature type="compositionally biased region" description="Gly residues" evidence="8">
    <location>
        <begin position="7"/>
        <end position="16"/>
    </location>
</feature>
<dbReference type="PANTHER" id="PTHR43484">
    <property type="match status" value="1"/>
</dbReference>
<dbReference type="PANTHER" id="PTHR43484:SF1">
    <property type="entry name" value="FLAGELLAR MOTOR SWITCH PROTEIN FLIN"/>
    <property type="match status" value="1"/>
</dbReference>
<dbReference type="GO" id="GO:0005886">
    <property type="term" value="C:plasma membrane"/>
    <property type="evidence" value="ECO:0007669"/>
    <property type="project" value="UniProtKB-SubCell"/>
</dbReference>
<dbReference type="InterPro" id="IPR036429">
    <property type="entry name" value="SpoA-like_sf"/>
</dbReference>
<evidence type="ECO:0000256" key="5">
    <source>
        <dbReference type="ARBA" id="ARBA00022779"/>
    </source>
</evidence>
<keyword evidence="5 7" id="KW-0283">Flagellar rotation</keyword>
<dbReference type="PRINTS" id="PR00956">
    <property type="entry name" value="FLGMOTORFLIN"/>
</dbReference>
<dbReference type="GO" id="GO:0003774">
    <property type="term" value="F:cytoskeletal motor activity"/>
    <property type="evidence" value="ECO:0007669"/>
    <property type="project" value="UniProtKB-UniRule"/>
</dbReference>
<dbReference type="Pfam" id="PF01052">
    <property type="entry name" value="FliMN_C"/>
    <property type="match status" value="1"/>
</dbReference>
<evidence type="ECO:0000313" key="11">
    <source>
        <dbReference type="Proteomes" id="UP000287447"/>
    </source>
</evidence>
<keyword evidence="10" id="KW-0282">Flagellum</keyword>
<accession>A0A3S2Y0R9</accession>
<dbReference type="InterPro" id="IPR001172">
    <property type="entry name" value="FliN_T3SS_HrcQb"/>
</dbReference>
<keyword evidence="3 7" id="KW-1003">Cell membrane</keyword>
<feature type="domain" description="Flagellar motor switch protein FliN-like C-terminal" evidence="9">
    <location>
        <begin position="38"/>
        <end position="107"/>
    </location>
</feature>
<comment type="caution">
    <text evidence="10">The sequence shown here is derived from an EMBL/GenBank/DDBJ whole genome shotgun (WGS) entry which is preliminary data.</text>
</comment>
<evidence type="ECO:0000256" key="7">
    <source>
        <dbReference type="RuleBase" id="RU362074"/>
    </source>
</evidence>
<comment type="function">
    <text evidence="7">FliN is one of three proteins (FliG, FliN, FliM) that form the rotor-mounted switch complex (C ring), located at the base of the basal body. This complex interacts with the CheY and CheZ chemotaxis proteins, in addition to contacting components of the motor that determine the direction of flagellar rotation.</text>
</comment>
<keyword evidence="10" id="KW-0969">Cilium</keyword>
<dbReference type="EMBL" id="SADE01000004">
    <property type="protein sequence ID" value="RVU34249.1"/>
    <property type="molecule type" value="Genomic_DNA"/>
</dbReference>
<keyword evidence="6 7" id="KW-0472">Membrane</keyword>
<dbReference type="Gene3D" id="2.30.330.10">
    <property type="entry name" value="SpoA-like"/>
    <property type="match status" value="1"/>
</dbReference>
<comment type="similarity">
    <text evidence="1 7">Belongs to the FliN/MopA/SpaO family.</text>
</comment>
<evidence type="ECO:0000256" key="3">
    <source>
        <dbReference type="ARBA" id="ARBA00022475"/>
    </source>
</evidence>
<evidence type="ECO:0000259" key="9">
    <source>
        <dbReference type="Pfam" id="PF01052"/>
    </source>
</evidence>
<gene>
    <name evidence="10" type="primary">fliN</name>
    <name evidence="10" type="ORF">EOI86_21365</name>
</gene>
<feature type="region of interest" description="Disordered" evidence="8">
    <location>
        <begin position="1"/>
        <end position="25"/>
    </location>
</feature>
<dbReference type="OrthoDB" id="9790303at2"/>
<sequence>MAADQNAGGGGGGGAGSDEPETLGGAWAAKLSQHPGAVQDIGVDLTAVLGTAEMKVSNLLKIGRGAVIELDRRVGDTVDIRVSGQAIARGEVVVVEDHLAVSITDLVKKT</sequence>
<dbReference type="InterPro" id="IPR012826">
    <property type="entry name" value="FliN"/>
</dbReference>
<evidence type="ECO:0000313" key="10">
    <source>
        <dbReference type="EMBL" id="RVU34249.1"/>
    </source>
</evidence>
<dbReference type="Proteomes" id="UP000287447">
    <property type="component" value="Unassembled WGS sequence"/>
</dbReference>
<dbReference type="InterPro" id="IPR051469">
    <property type="entry name" value="FliN/MopA/SpaO"/>
</dbReference>
<protein>
    <recommendedName>
        <fullName evidence="2 7">Flagellar motor switch protein FliN</fullName>
    </recommendedName>
</protein>
<dbReference type="NCBIfam" id="TIGR02480">
    <property type="entry name" value="fliN"/>
    <property type="match status" value="1"/>
</dbReference>
<evidence type="ECO:0000256" key="2">
    <source>
        <dbReference type="ARBA" id="ARBA00021897"/>
    </source>
</evidence>
<proteinExistence type="inferred from homology"/>
<comment type="subcellular location">
    <subcellularLocation>
        <location evidence="7">Cell membrane</location>
        <topology evidence="7">Peripheral membrane protein</topology>
        <orientation evidence="7">Cytoplasmic side</orientation>
    </subcellularLocation>
    <subcellularLocation>
        <location evidence="7">Bacterial flagellum basal body</location>
    </subcellularLocation>
</comment>
<dbReference type="SUPFAM" id="SSF101801">
    <property type="entry name" value="Surface presentation of antigens (SPOA)"/>
    <property type="match status" value="1"/>
</dbReference>
<evidence type="ECO:0000256" key="6">
    <source>
        <dbReference type="ARBA" id="ARBA00023136"/>
    </source>
</evidence>
<dbReference type="GO" id="GO:0071973">
    <property type="term" value="P:bacterial-type flagellum-dependent cell motility"/>
    <property type="evidence" value="ECO:0007669"/>
    <property type="project" value="UniProtKB-UniRule"/>
</dbReference>
<dbReference type="InterPro" id="IPR001543">
    <property type="entry name" value="FliN-like_C"/>
</dbReference>
<reference evidence="11" key="1">
    <citation type="submission" date="2019-01" db="EMBL/GenBank/DDBJ databases">
        <title>Gri0909 isolated from a small marine red alga.</title>
        <authorList>
            <person name="Kim J."/>
            <person name="Jeong S.E."/>
            <person name="Jeon C.O."/>
        </authorList>
    </citation>
    <scope>NUCLEOTIDE SEQUENCE [LARGE SCALE GENOMIC DNA]</scope>
    <source>
        <strain evidence="11">Gri0909</strain>
    </source>
</reference>
<keyword evidence="4 7" id="KW-0145">Chemotaxis</keyword>
<evidence type="ECO:0000256" key="4">
    <source>
        <dbReference type="ARBA" id="ARBA00022500"/>
    </source>
</evidence>
<keyword evidence="11" id="KW-1185">Reference proteome</keyword>
<name>A0A3S2Y0R9_9PROT</name>
<keyword evidence="7" id="KW-0975">Bacterial flagellum</keyword>